<reference evidence="2 3" key="1">
    <citation type="submission" date="2021-01" db="EMBL/GenBank/DDBJ databases">
        <title>Whole genome shotgun sequence of Microbispora corallina NBRC 16416.</title>
        <authorList>
            <person name="Komaki H."/>
            <person name="Tamura T."/>
        </authorList>
    </citation>
    <scope>NUCLEOTIDE SEQUENCE [LARGE SCALE GENOMIC DNA]</scope>
    <source>
        <strain evidence="2 3">NBRC 16416</strain>
    </source>
</reference>
<sequence length="93" mass="10031">MTRVRYREQGRDTGQADADGLGGTQRRPVPAAVPVTGDVEERARGGRLSARRNRILPPWDDGTTPGTPDSFPTTKEGPENVTVCRASRSAKAQ</sequence>
<proteinExistence type="predicted"/>
<feature type="region of interest" description="Disordered" evidence="1">
    <location>
        <begin position="1"/>
        <end position="93"/>
    </location>
</feature>
<feature type="compositionally biased region" description="Low complexity" evidence="1">
    <location>
        <begin position="57"/>
        <end position="74"/>
    </location>
</feature>
<dbReference type="Proteomes" id="UP000603904">
    <property type="component" value="Unassembled WGS sequence"/>
</dbReference>
<evidence type="ECO:0000313" key="2">
    <source>
        <dbReference type="EMBL" id="GIH42551.1"/>
    </source>
</evidence>
<dbReference type="EMBL" id="BOOC01000031">
    <property type="protein sequence ID" value="GIH42551.1"/>
    <property type="molecule type" value="Genomic_DNA"/>
</dbReference>
<accession>A0ABQ4G643</accession>
<comment type="caution">
    <text evidence="2">The sequence shown here is derived from an EMBL/GenBank/DDBJ whole genome shotgun (WGS) entry which is preliminary data.</text>
</comment>
<keyword evidence="3" id="KW-1185">Reference proteome</keyword>
<gene>
    <name evidence="2" type="ORF">Mco01_55510</name>
</gene>
<organism evidence="2 3">
    <name type="scientific">Microbispora corallina</name>
    <dbReference type="NCBI Taxonomy" id="83302"/>
    <lineage>
        <taxon>Bacteria</taxon>
        <taxon>Bacillati</taxon>
        <taxon>Actinomycetota</taxon>
        <taxon>Actinomycetes</taxon>
        <taxon>Streptosporangiales</taxon>
        <taxon>Streptosporangiaceae</taxon>
        <taxon>Microbispora</taxon>
    </lineage>
</organism>
<protein>
    <submittedName>
        <fullName evidence="2">Uncharacterized protein</fullName>
    </submittedName>
</protein>
<evidence type="ECO:0000256" key="1">
    <source>
        <dbReference type="SAM" id="MobiDB-lite"/>
    </source>
</evidence>
<name>A0ABQ4G643_9ACTN</name>
<evidence type="ECO:0000313" key="3">
    <source>
        <dbReference type="Proteomes" id="UP000603904"/>
    </source>
</evidence>
<feature type="compositionally biased region" description="Basic and acidic residues" evidence="1">
    <location>
        <begin position="1"/>
        <end position="11"/>
    </location>
</feature>